<keyword evidence="1" id="KW-1015">Disulfide bond</keyword>
<evidence type="ECO:0000313" key="4">
    <source>
        <dbReference type="Proteomes" id="UP000287033"/>
    </source>
</evidence>
<proteinExistence type="predicted"/>
<evidence type="ECO:0000259" key="2">
    <source>
        <dbReference type="PROSITE" id="PS50041"/>
    </source>
</evidence>
<name>A0A401TGY9_CHIPU</name>
<sequence>MPNLFRRERFPFRSGELSKTAPYPAVTHKVTGLKLWGSLISLSLLRSYWSLGEPDNSMGKRCVRMTVDGRWRSEQCGRHYPYICQVHSIDYVVQQLQLPLTRV</sequence>
<comment type="caution">
    <text evidence="3">The sequence shown here is derived from an EMBL/GenBank/DDBJ whole genome shotgun (WGS) entry which is preliminary data.</text>
</comment>
<accession>A0A401TGY9</accession>
<dbReference type="PROSITE" id="PS00615">
    <property type="entry name" value="C_TYPE_LECTIN_1"/>
    <property type="match status" value="1"/>
</dbReference>
<evidence type="ECO:0000256" key="1">
    <source>
        <dbReference type="ARBA" id="ARBA00023157"/>
    </source>
</evidence>
<reference evidence="3 4" key="1">
    <citation type="journal article" date="2018" name="Nat. Ecol. Evol.">
        <title>Shark genomes provide insights into elasmobranch evolution and the origin of vertebrates.</title>
        <authorList>
            <person name="Hara Y"/>
            <person name="Yamaguchi K"/>
            <person name="Onimaru K"/>
            <person name="Kadota M"/>
            <person name="Koyanagi M"/>
            <person name="Keeley SD"/>
            <person name="Tatsumi K"/>
            <person name="Tanaka K"/>
            <person name="Motone F"/>
            <person name="Kageyama Y"/>
            <person name="Nozu R"/>
            <person name="Adachi N"/>
            <person name="Nishimura O"/>
            <person name="Nakagawa R"/>
            <person name="Tanegashima C"/>
            <person name="Kiyatake I"/>
            <person name="Matsumoto R"/>
            <person name="Murakumo K"/>
            <person name="Nishida K"/>
            <person name="Terakita A"/>
            <person name="Kuratani S"/>
            <person name="Sato K"/>
            <person name="Hyodo S Kuraku.S."/>
        </authorList>
    </citation>
    <scope>NUCLEOTIDE SEQUENCE [LARGE SCALE GENOMIC DNA]</scope>
</reference>
<dbReference type="Proteomes" id="UP000287033">
    <property type="component" value="Unassembled WGS sequence"/>
</dbReference>
<dbReference type="CDD" id="cd00037">
    <property type="entry name" value="CLECT"/>
    <property type="match status" value="1"/>
</dbReference>
<dbReference type="AlphaFoldDB" id="A0A401TGY9"/>
<dbReference type="OrthoDB" id="8066719at2759"/>
<dbReference type="Gene3D" id="3.10.100.10">
    <property type="entry name" value="Mannose-Binding Protein A, subunit A"/>
    <property type="match status" value="1"/>
</dbReference>
<feature type="domain" description="C-type lectin" evidence="2">
    <location>
        <begin position="36"/>
        <end position="85"/>
    </location>
</feature>
<gene>
    <name evidence="3" type="ORF">chiPu_0025696</name>
</gene>
<dbReference type="InterPro" id="IPR018378">
    <property type="entry name" value="C-type_lectin_CS"/>
</dbReference>
<dbReference type="EMBL" id="BEZZ01063504">
    <property type="protein sequence ID" value="GCC41934.1"/>
    <property type="molecule type" value="Genomic_DNA"/>
</dbReference>
<keyword evidence="4" id="KW-1185">Reference proteome</keyword>
<dbReference type="PROSITE" id="PS50041">
    <property type="entry name" value="C_TYPE_LECTIN_2"/>
    <property type="match status" value="1"/>
</dbReference>
<protein>
    <recommendedName>
        <fullName evidence="2">C-type lectin domain-containing protein</fullName>
    </recommendedName>
</protein>
<organism evidence="3 4">
    <name type="scientific">Chiloscyllium punctatum</name>
    <name type="common">Brownbanded bambooshark</name>
    <name type="synonym">Hemiscyllium punctatum</name>
    <dbReference type="NCBI Taxonomy" id="137246"/>
    <lineage>
        <taxon>Eukaryota</taxon>
        <taxon>Metazoa</taxon>
        <taxon>Chordata</taxon>
        <taxon>Craniata</taxon>
        <taxon>Vertebrata</taxon>
        <taxon>Chondrichthyes</taxon>
        <taxon>Elasmobranchii</taxon>
        <taxon>Galeomorphii</taxon>
        <taxon>Galeoidea</taxon>
        <taxon>Orectolobiformes</taxon>
        <taxon>Hemiscylliidae</taxon>
        <taxon>Chiloscyllium</taxon>
    </lineage>
</organism>
<dbReference type="InterPro" id="IPR001304">
    <property type="entry name" value="C-type_lectin-like"/>
</dbReference>
<dbReference type="InterPro" id="IPR016186">
    <property type="entry name" value="C-type_lectin-like/link_sf"/>
</dbReference>
<dbReference type="SUPFAM" id="SSF56436">
    <property type="entry name" value="C-type lectin-like"/>
    <property type="match status" value="1"/>
</dbReference>
<evidence type="ECO:0000313" key="3">
    <source>
        <dbReference type="EMBL" id="GCC41934.1"/>
    </source>
</evidence>
<dbReference type="InterPro" id="IPR016187">
    <property type="entry name" value="CTDL_fold"/>
</dbReference>